<protein>
    <recommendedName>
        <fullName evidence="1">Transposase MuDR plant domain-containing protein</fullName>
    </recommendedName>
</protein>
<gene>
    <name evidence="2" type="ORF">LVIROSA_LOCUS20059</name>
</gene>
<dbReference type="PANTHER" id="PTHR31973">
    <property type="entry name" value="POLYPROTEIN, PUTATIVE-RELATED"/>
    <property type="match status" value="1"/>
</dbReference>
<dbReference type="AlphaFoldDB" id="A0AAU9N8K7"/>
<evidence type="ECO:0000259" key="1">
    <source>
        <dbReference type="Pfam" id="PF03108"/>
    </source>
</evidence>
<organism evidence="2 3">
    <name type="scientific">Lactuca virosa</name>
    <dbReference type="NCBI Taxonomy" id="75947"/>
    <lineage>
        <taxon>Eukaryota</taxon>
        <taxon>Viridiplantae</taxon>
        <taxon>Streptophyta</taxon>
        <taxon>Embryophyta</taxon>
        <taxon>Tracheophyta</taxon>
        <taxon>Spermatophyta</taxon>
        <taxon>Magnoliopsida</taxon>
        <taxon>eudicotyledons</taxon>
        <taxon>Gunneridae</taxon>
        <taxon>Pentapetalae</taxon>
        <taxon>asterids</taxon>
        <taxon>campanulids</taxon>
        <taxon>Asterales</taxon>
        <taxon>Asteraceae</taxon>
        <taxon>Cichorioideae</taxon>
        <taxon>Cichorieae</taxon>
        <taxon>Lactucinae</taxon>
        <taxon>Lactuca</taxon>
    </lineage>
</organism>
<accession>A0AAU9N8K7</accession>
<reference evidence="2 3" key="1">
    <citation type="submission" date="2022-01" db="EMBL/GenBank/DDBJ databases">
        <authorList>
            <person name="Xiong W."/>
            <person name="Schranz E."/>
        </authorList>
    </citation>
    <scope>NUCLEOTIDE SEQUENCE [LARGE SCALE GENOMIC DNA]</scope>
</reference>
<dbReference type="Proteomes" id="UP001157418">
    <property type="component" value="Unassembled WGS sequence"/>
</dbReference>
<sequence length="285" mass="32947">MNHSVSVTDMILNEDFNIISQFAVMNYGMNSGFDTDNEEDESGDECEIEKGRNATVERDDIEVPSSFNSLEGINMANVNNWMVSHSESKNDLTQKLGENSFKNKDELIRAIKLYTIKKHRQYEVVEKCPTISNVRCKLCTQTGCKWKLRASKRQRIGYFEITRYIDPHTCFQYRITQDHPNLDANLIAQETEHLIKEQPSISIPNLRAEIVDKLGYTPSYRKVWVGKQKAIEHIFGKWEESYIVLPKFLAALQYFNPGTIVEWCTARLTNMDQVESSNVDKTKRS</sequence>
<feature type="domain" description="Transposase MuDR plant" evidence="1">
    <location>
        <begin position="100"/>
        <end position="161"/>
    </location>
</feature>
<comment type="caution">
    <text evidence="2">The sequence shown here is derived from an EMBL/GenBank/DDBJ whole genome shotgun (WGS) entry which is preliminary data.</text>
</comment>
<evidence type="ECO:0000313" key="2">
    <source>
        <dbReference type="EMBL" id="CAH1433473.1"/>
    </source>
</evidence>
<evidence type="ECO:0000313" key="3">
    <source>
        <dbReference type="Proteomes" id="UP001157418"/>
    </source>
</evidence>
<proteinExistence type="predicted"/>
<dbReference type="Pfam" id="PF03108">
    <property type="entry name" value="DBD_Tnp_Mut"/>
    <property type="match status" value="1"/>
</dbReference>
<dbReference type="PANTHER" id="PTHR31973:SF195">
    <property type="entry name" value="MUDR FAMILY TRANSPOSASE"/>
    <property type="match status" value="1"/>
</dbReference>
<dbReference type="InterPro" id="IPR004332">
    <property type="entry name" value="Transposase_MuDR"/>
</dbReference>
<name>A0AAU9N8K7_9ASTR</name>
<dbReference type="EMBL" id="CAKMRJ010003334">
    <property type="protein sequence ID" value="CAH1433473.1"/>
    <property type="molecule type" value="Genomic_DNA"/>
</dbReference>
<keyword evidence="3" id="KW-1185">Reference proteome</keyword>